<keyword evidence="3" id="KW-1003">Cell membrane</keyword>
<comment type="subcellular location">
    <subcellularLocation>
        <location evidence="1">Cell membrane</location>
        <topology evidence="1">Multi-pass membrane protein</topology>
    </subcellularLocation>
</comment>
<keyword evidence="4 7" id="KW-0812">Transmembrane</keyword>
<name>A0A315XX70_RUMFL</name>
<organism evidence="9 10">
    <name type="scientific">Ruminococcus flavefaciens</name>
    <dbReference type="NCBI Taxonomy" id="1265"/>
    <lineage>
        <taxon>Bacteria</taxon>
        <taxon>Bacillati</taxon>
        <taxon>Bacillota</taxon>
        <taxon>Clostridia</taxon>
        <taxon>Eubacteriales</taxon>
        <taxon>Oscillospiraceae</taxon>
        <taxon>Ruminococcus</taxon>
    </lineage>
</organism>
<evidence type="ECO:0000256" key="4">
    <source>
        <dbReference type="ARBA" id="ARBA00022692"/>
    </source>
</evidence>
<keyword evidence="5 7" id="KW-1133">Transmembrane helix</keyword>
<evidence type="ECO:0000259" key="8">
    <source>
        <dbReference type="Pfam" id="PF04239"/>
    </source>
</evidence>
<sequence>MCVILIRSLLLYILVIFAVRLMGKRQLGELQPSELVITILVSNIATLPIEDVNIPVIVGVTPILALVCFEVLVSWLDLKFPRLRKLISGSPKIVVRGGCIERDILRELRFSVDDLLMALRSKDIFDLDEVQFAIVETTGSVSVMKKPSADTPTRMDMHIRAEENDPPVLIISDGDFVEKALSAAKLSRSVVETLLKSRGMTVEEVFIMTADAAGKCFIADKKGSPPHIFTIGGDNSDKD</sequence>
<gene>
    <name evidence="9" type="ORF">IE37_02091</name>
</gene>
<evidence type="ECO:0000256" key="1">
    <source>
        <dbReference type="ARBA" id="ARBA00004651"/>
    </source>
</evidence>
<dbReference type="OrthoDB" id="1682423at2"/>
<evidence type="ECO:0000313" key="9">
    <source>
        <dbReference type="EMBL" id="PWJ11827.1"/>
    </source>
</evidence>
<dbReference type="RefSeq" id="WP_109726853.1">
    <property type="nucleotide sequence ID" value="NZ_QGDI01000008.1"/>
</dbReference>
<evidence type="ECO:0000256" key="7">
    <source>
        <dbReference type="SAM" id="Phobius"/>
    </source>
</evidence>
<dbReference type="InterPro" id="IPR023090">
    <property type="entry name" value="UPF0702_alpha/beta_dom_sf"/>
</dbReference>
<dbReference type="Proteomes" id="UP000245720">
    <property type="component" value="Unassembled WGS sequence"/>
</dbReference>
<accession>A0A315XX70</accession>
<dbReference type="Gene3D" id="3.30.240.20">
    <property type="entry name" value="bsu07140 like domains"/>
    <property type="match status" value="2"/>
</dbReference>
<dbReference type="AlphaFoldDB" id="A0A315XX70"/>
<dbReference type="PANTHER" id="PTHR34582">
    <property type="entry name" value="UPF0702 TRANSMEMBRANE PROTEIN YCAP"/>
    <property type="match status" value="1"/>
</dbReference>
<protein>
    <submittedName>
        <fullName evidence="9">Uncharacterized membrane protein YcaP (DUF421 family)</fullName>
    </submittedName>
</protein>
<dbReference type="PANTHER" id="PTHR34582:SF6">
    <property type="entry name" value="UPF0702 TRANSMEMBRANE PROTEIN YCAP"/>
    <property type="match status" value="1"/>
</dbReference>
<evidence type="ECO:0000256" key="6">
    <source>
        <dbReference type="ARBA" id="ARBA00023136"/>
    </source>
</evidence>
<dbReference type="EMBL" id="QGDI01000008">
    <property type="protein sequence ID" value="PWJ11827.1"/>
    <property type="molecule type" value="Genomic_DNA"/>
</dbReference>
<dbReference type="Pfam" id="PF04239">
    <property type="entry name" value="DUF421"/>
    <property type="match status" value="1"/>
</dbReference>
<proteinExistence type="inferred from homology"/>
<evidence type="ECO:0000256" key="3">
    <source>
        <dbReference type="ARBA" id="ARBA00022475"/>
    </source>
</evidence>
<comment type="similarity">
    <text evidence="2">Belongs to the UPF0702 family.</text>
</comment>
<keyword evidence="6 7" id="KW-0472">Membrane</keyword>
<dbReference type="GO" id="GO:0005886">
    <property type="term" value="C:plasma membrane"/>
    <property type="evidence" value="ECO:0007669"/>
    <property type="project" value="UniProtKB-SubCell"/>
</dbReference>
<comment type="caution">
    <text evidence="9">The sequence shown here is derived from an EMBL/GenBank/DDBJ whole genome shotgun (WGS) entry which is preliminary data.</text>
</comment>
<evidence type="ECO:0000256" key="5">
    <source>
        <dbReference type="ARBA" id="ARBA00022989"/>
    </source>
</evidence>
<reference evidence="9 10" key="1">
    <citation type="submission" date="2018-05" db="EMBL/GenBank/DDBJ databases">
        <title>The Hungate 1000. A catalogue of reference genomes from the rumen microbiome.</title>
        <authorList>
            <person name="Kelly W."/>
        </authorList>
    </citation>
    <scope>NUCLEOTIDE SEQUENCE [LARGE SCALE GENOMIC DNA]</scope>
    <source>
        <strain evidence="9 10">SAb67</strain>
    </source>
</reference>
<feature type="domain" description="YetF C-terminal" evidence="8">
    <location>
        <begin position="79"/>
        <end position="210"/>
    </location>
</feature>
<feature type="transmembrane region" description="Helical" evidence="7">
    <location>
        <begin position="56"/>
        <end position="76"/>
    </location>
</feature>
<evidence type="ECO:0000256" key="2">
    <source>
        <dbReference type="ARBA" id="ARBA00006448"/>
    </source>
</evidence>
<feature type="transmembrane region" description="Helical" evidence="7">
    <location>
        <begin position="6"/>
        <end position="23"/>
    </location>
</feature>
<evidence type="ECO:0000313" key="10">
    <source>
        <dbReference type="Proteomes" id="UP000245720"/>
    </source>
</evidence>
<dbReference type="STRING" id="1265.SAMN02910280_1359"/>
<dbReference type="InterPro" id="IPR007353">
    <property type="entry name" value="DUF421"/>
</dbReference>